<dbReference type="PROSITE" id="PS50280">
    <property type="entry name" value="SET"/>
    <property type="match status" value="1"/>
</dbReference>
<evidence type="ECO:0000256" key="1">
    <source>
        <dbReference type="ARBA" id="ARBA00004584"/>
    </source>
</evidence>
<dbReference type="SUPFAM" id="SSF82199">
    <property type="entry name" value="SET domain"/>
    <property type="match status" value="1"/>
</dbReference>
<evidence type="ECO:0000313" key="18">
    <source>
        <dbReference type="RefSeq" id="XP_052115764.1"/>
    </source>
</evidence>
<dbReference type="InterPro" id="IPR003616">
    <property type="entry name" value="Post-SET_dom"/>
</dbReference>
<keyword evidence="15" id="KW-1185">Reference proteome</keyword>
<evidence type="ECO:0000256" key="10">
    <source>
        <dbReference type="SAM" id="MobiDB-lite"/>
    </source>
</evidence>
<dbReference type="PROSITE" id="PS50867">
    <property type="entry name" value="PRE_SET"/>
    <property type="match status" value="1"/>
</dbReference>
<dbReference type="KEGG" id="adu:107484449"/>
<dbReference type="GO" id="GO:0042054">
    <property type="term" value="F:histone methyltransferase activity"/>
    <property type="evidence" value="ECO:0007669"/>
    <property type="project" value="InterPro"/>
</dbReference>
<protein>
    <submittedName>
        <fullName evidence="16 17">Histone-lysine N-methyltransferase, H3 lysine-9 specific SUVH6-like</fullName>
    </submittedName>
</protein>
<feature type="domain" description="Pre-SET" evidence="12">
    <location>
        <begin position="505"/>
        <end position="565"/>
    </location>
</feature>
<dbReference type="AlphaFoldDB" id="A0A6P4D1L5"/>
<dbReference type="Proteomes" id="UP000515211">
    <property type="component" value="Chromosome 1"/>
</dbReference>
<dbReference type="SMART" id="SM00317">
    <property type="entry name" value="SET"/>
    <property type="match status" value="1"/>
</dbReference>
<feature type="domain" description="SET" evidence="11">
    <location>
        <begin position="568"/>
        <end position="713"/>
    </location>
</feature>
<feature type="domain" description="YDG" evidence="14">
    <location>
        <begin position="294"/>
        <end position="435"/>
    </location>
</feature>
<evidence type="ECO:0000313" key="19">
    <source>
        <dbReference type="RefSeq" id="XP_052115774.1"/>
    </source>
</evidence>
<dbReference type="PROSITE" id="PS51015">
    <property type="entry name" value="YDG"/>
    <property type="match status" value="1"/>
</dbReference>
<dbReference type="PANTHER" id="PTHR45660">
    <property type="entry name" value="HISTONE-LYSINE N-METHYLTRANSFERASE SETMAR"/>
    <property type="match status" value="1"/>
</dbReference>
<comment type="subcellular location">
    <subcellularLocation>
        <location evidence="1">Chromosome</location>
        <location evidence="1">Centromere</location>
    </subcellularLocation>
    <subcellularLocation>
        <location evidence="9">Nucleus</location>
    </subcellularLocation>
</comment>
<dbReference type="RefSeq" id="XP_052115764.1">
    <property type="nucleotide sequence ID" value="XM_052259804.1"/>
</dbReference>
<dbReference type="RefSeq" id="XP_015960508.1">
    <property type="nucleotide sequence ID" value="XM_016105022.3"/>
</dbReference>
<keyword evidence="3" id="KW-0489">Methyltransferase</keyword>
<dbReference type="SUPFAM" id="SSF88697">
    <property type="entry name" value="PUA domain-like"/>
    <property type="match status" value="1"/>
</dbReference>
<evidence type="ECO:0000256" key="3">
    <source>
        <dbReference type="ARBA" id="ARBA00022603"/>
    </source>
</evidence>
<keyword evidence="7 9" id="KW-0539">Nucleus</keyword>
<sequence>MVDKRHKVPAVRDFPKGCGSNPSRTAHGDAVKVVPGNQYKRVPAFRDFPPLCGPDASSHLSEGKGETAIDAEEQVEKNVHCDGGKVLDLVQGDSGGNGVEKEKELDVIRTCVTVPKDGNRDKVEMNSYNLKVSSRRVVLALMSESECPWRNAARKKGKKVGFRLHVDMSNANTRTRFSLNRSKKPLKKKTGNDNSENIDEFQVVNKSHGSKVKNPAFDQHDLIDFNGHLDNDSSVTRNKVRETLRLFQAVYRKLVHEEEAKLEGKASSFRSVDLRAAEILMGKGKYLNTNRILGSVPGVEVGDEFQYRVELAMVGLHQRIQSDIDYVKHNGKTLAMSVITLGGYEDELDDSNVLIYTSLVGNNTDKEVEDQKLEQCNRALRNSIEEKNPVRVIRATESMHGKDKKYVYDGQYVVENCWQDEGLHGSPILRYRLQRIPDQPEPSWKEVKKSENLRDREGLFVHDISNGKELIPIHALNTIDDQNVPSFVYVTRMIYPNWCNPIPRKGCNCVGTCSESEKCPCAAKNGGDIPFNHDGAIVEAKPLIYECGLSCKCPSTCHNRVSQHGVKFQLEVFKTDSRGWGVRSLNSIPSGSFICEYLGELLGEDEAEERVDNDEYLFDIGNNNQKSHALWDELSVVMPDAHSNSSCEVVEDGGFTIDAAHYGNVGRFINHSCSPNLYAQSVLYDHDDKRIPHIMLFATENIPPLQELTYDYNYKIDEVFDSHGNIKRKNCYCGSMECTGRMY</sequence>
<organism evidence="15 16">
    <name type="scientific">Arachis duranensis</name>
    <name type="common">Wild peanut</name>
    <dbReference type="NCBI Taxonomy" id="130453"/>
    <lineage>
        <taxon>Eukaryota</taxon>
        <taxon>Viridiplantae</taxon>
        <taxon>Streptophyta</taxon>
        <taxon>Embryophyta</taxon>
        <taxon>Tracheophyta</taxon>
        <taxon>Spermatophyta</taxon>
        <taxon>Magnoliopsida</taxon>
        <taxon>eudicotyledons</taxon>
        <taxon>Gunneridae</taxon>
        <taxon>Pentapetalae</taxon>
        <taxon>rosids</taxon>
        <taxon>fabids</taxon>
        <taxon>Fabales</taxon>
        <taxon>Fabaceae</taxon>
        <taxon>Papilionoideae</taxon>
        <taxon>50 kb inversion clade</taxon>
        <taxon>dalbergioids sensu lato</taxon>
        <taxon>Dalbergieae</taxon>
        <taxon>Pterocarpus clade</taxon>
        <taxon>Arachis</taxon>
    </lineage>
</organism>
<keyword evidence="5" id="KW-0949">S-adenosyl-L-methionine</keyword>
<dbReference type="InterPro" id="IPR036987">
    <property type="entry name" value="SRA-YDG_sf"/>
</dbReference>
<dbReference type="PANTHER" id="PTHR45660:SF46">
    <property type="entry name" value="HISTONE-LYSINE N-METHYLTRANSFERASE, H3 LYSINE-9 SPECIFIC SUVH6"/>
    <property type="match status" value="1"/>
</dbReference>
<keyword evidence="6" id="KW-0156">Chromatin regulator</keyword>
<accession>A0A6P4D1L5</accession>
<evidence type="ECO:0000256" key="7">
    <source>
        <dbReference type="ARBA" id="ARBA00023242"/>
    </source>
</evidence>
<dbReference type="PROSITE" id="PS50868">
    <property type="entry name" value="POST_SET"/>
    <property type="match status" value="1"/>
</dbReference>
<evidence type="ECO:0000259" key="11">
    <source>
        <dbReference type="PROSITE" id="PS50280"/>
    </source>
</evidence>
<evidence type="ECO:0000256" key="4">
    <source>
        <dbReference type="ARBA" id="ARBA00022679"/>
    </source>
</evidence>
<dbReference type="Pfam" id="PF00856">
    <property type="entry name" value="SET"/>
    <property type="match status" value="1"/>
</dbReference>
<dbReference type="PROSITE" id="PS51575">
    <property type="entry name" value="SAM_MT43_SUVAR39_2"/>
    <property type="match status" value="1"/>
</dbReference>
<feature type="domain" description="Post-SET" evidence="13">
    <location>
        <begin position="727"/>
        <end position="743"/>
    </location>
</feature>
<gene>
    <name evidence="16 17 18 19" type="primary">LOC107484449</name>
</gene>
<dbReference type="RefSeq" id="XP_015960511.1">
    <property type="nucleotide sequence ID" value="XM_016105025.3"/>
</dbReference>
<keyword evidence="4" id="KW-0808">Transferase</keyword>
<evidence type="ECO:0000256" key="2">
    <source>
        <dbReference type="ARBA" id="ARBA00022454"/>
    </source>
</evidence>
<dbReference type="SMART" id="SM00466">
    <property type="entry name" value="SRA"/>
    <property type="match status" value="1"/>
</dbReference>
<keyword evidence="8" id="KW-0137">Centromere</keyword>
<dbReference type="InterPro" id="IPR051357">
    <property type="entry name" value="H3K9_HMTase_SUVAR3-9"/>
</dbReference>
<evidence type="ECO:0000259" key="13">
    <source>
        <dbReference type="PROSITE" id="PS50868"/>
    </source>
</evidence>
<dbReference type="GO" id="GO:0005634">
    <property type="term" value="C:nucleus"/>
    <property type="evidence" value="ECO:0007669"/>
    <property type="project" value="UniProtKB-SubCell"/>
</dbReference>
<dbReference type="InterPro" id="IPR046341">
    <property type="entry name" value="SET_dom_sf"/>
</dbReference>
<dbReference type="InterPro" id="IPR025794">
    <property type="entry name" value="H3-K9-MeTrfase_plant"/>
</dbReference>
<evidence type="ECO:0000256" key="6">
    <source>
        <dbReference type="ARBA" id="ARBA00022853"/>
    </source>
</evidence>
<name>A0A6P4D1L5_ARADU</name>
<dbReference type="GO" id="GO:0003690">
    <property type="term" value="F:double-stranded DNA binding"/>
    <property type="evidence" value="ECO:0007669"/>
    <property type="project" value="TreeGrafter"/>
</dbReference>
<dbReference type="OrthoDB" id="5792673at2759"/>
<dbReference type="Gene3D" id="2.30.280.10">
    <property type="entry name" value="SRA-YDG"/>
    <property type="match status" value="1"/>
</dbReference>
<evidence type="ECO:0000313" key="15">
    <source>
        <dbReference type="Proteomes" id="UP000515211"/>
    </source>
</evidence>
<dbReference type="RefSeq" id="XP_052115774.1">
    <property type="nucleotide sequence ID" value="XM_052259814.1"/>
</dbReference>
<dbReference type="InterPro" id="IPR001214">
    <property type="entry name" value="SET_dom"/>
</dbReference>
<evidence type="ECO:0000259" key="12">
    <source>
        <dbReference type="PROSITE" id="PS50867"/>
    </source>
</evidence>
<keyword evidence="2" id="KW-0158">Chromosome</keyword>
<dbReference type="GeneID" id="107484449"/>
<dbReference type="InterPro" id="IPR015947">
    <property type="entry name" value="PUA-like_sf"/>
</dbReference>
<dbReference type="SMART" id="SM00468">
    <property type="entry name" value="PreSET"/>
    <property type="match status" value="1"/>
</dbReference>
<dbReference type="GO" id="GO:0032259">
    <property type="term" value="P:methylation"/>
    <property type="evidence" value="ECO:0007669"/>
    <property type="project" value="UniProtKB-KW"/>
</dbReference>
<feature type="region of interest" description="Disordered" evidence="10">
    <location>
        <begin position="1"/>
        <end position="29"/>
    </location>
</feature>
<dbReference type="Pfam" id="PF02182">
    <property type="entry name" value="SAD_SRA"/>
    <property type="match status" value="1"/>
</dbReference>
<evidence type="ECO:0000256" key="8">
    <source>
        <dbReference type="ARBA" id="ARBA00023328"/>
    </source>
</evidence>
<evidence type="ECO:0000256" key="5">
    <source>
        <dbReference type="ARBA" id="ARBA00022691"/>
    </source>
</evidence>
<dbReference type="Pfam" id="PF05033">
    <property type="entry name" value="Pre-SET"/>
    <property type="match status" value="1"/>
</dbReference>
<evidence type="ECO:0000313" key="17">
    <source>
        <dbReference type="RefSeq" id="XP_015960511.1"/>
    </source>
</evidence>
<reference evidence="16 17" key="2">
    <citation type="submission" date="2025-04" db="UniProtKB">
        <authorList>
            <consortium name="RefSeq"/>
        </authorList>
    </citation>
    <scope>IDENTIFICATION</scope>
    <source>
        <tissue evidence="16 17">Whole plant</tissue>
    </source>
</reference>
<evidence type="ECO:0000313" key="16">
    <source>
        <dbReference type="RefSeq" id="XP_015960508.1"/>
    </source>
</evidence>
<proteinExistence type="predicted"/>
<dbReference type="GO" id="GO:0008270">
    <property type="term" value="F:zinc ion binding"/>
    <property type="evidence" value="ECO:0007669"/>
    <property type="project" value="InterPro"/>
</dbReference>
<evidence type="ECO:0000259" key="14">
    <source>
        <dbReference type="PROSITE" id="PS51015"/>
    </source>
</evidence>
<dbReference type="InterPro" id="IPR003105">
    <property type="entry name" value="SRA_YDG"/>
</dbReference>
<dbReference type="GO" id="GO:0000775">
    <property type="term" value="C:chromosome, centromeric region"/>
    <property type="evidence" value="ECO:0007669"/>
    <property type="project" value="UniProtKB-SubCell"/>
</dbReference>
<evidence type="ECO:0000256" key="9">
    <source>
        <dbReference type="PROSITE-ProRule" id="PRU00358"/>
    </source>
</evidence>
<reference evidence="15" key="1">
    <citation type="journal article" date="2016" name="Nat. Genet.">
        <title>The genome sequences of Arachis duranensis and Arachis ipaensis, the diploid ancestors of cultivated peanut.</title>
        <authorList>
            <person name="Bertioli D.J."/>
            <person name="Cannon S.B."/>
            <person name="Froenicke L."/>
            <person name="Huang G."/>
            <person name="Farmer A.D."/>
            <person name="Cannon E.K."/>
            <person name="Liu X."/>
            <person name="Gao D."/>
            <person name="Clevenger J."/>
            <person name="Dash S."/>
            <person name="Ren L."/>
            <person name="Moretzsohn M.C."/>
            <person name="Shirasawa K."/>
            <person name="Huang W."/>
            <person name="Vidigal B."/>
            <person name="Abernathy B."/>
            <person name="Chu Y."/>
            <person name="Niederhuth C.E."/>
            <person name="Umale P."/>
            <person name="Araujo A.C."/>
            <person name="Kozik A."/>
            <person name="Kim K.D."/>
            <person name="Burow M.D."/>
            <person name="Varshney R.K."/>
            <person name="Wang X."/>
            <person name="Zhang X."/>
            <person name="Barkley N."/>
            <person name="Guimaraes P.M."/>
            <person name="Isobe S."/>
            <person name="Guo B."/>
            <person name="Liao B."/>
            <person name="Stalker H.T."/>
            <person name="Schmitz R.J."/>
            <person name="Scheffler B.E."/>
            <person name="Leal-Bertioli S.C."/>
            <person name="Xun X."/>
            <person name="Jackson S.A."/>
            <person name="Michelmore R."/>
            <person name="Ozias-Akins P."/>
        </authorList>
    </citation>
    <scope>NUCLEOTIDE SEQUENCE [LARGE SCALE GENOMIC DNA]</scope>
    <source>
        <strain evidence="15">cv. V14167</strain>
    </source>
</reference>
<dbReference type="Gene3D" id="2.170.270.10">
    <property type="entry name" value="SET domain"/>
    <property type="match status" value="1"/>
</dbReference>
<dbReference type="InterPro" id="IPR007728">
    <property type="entry name" value="Pre-SET_dom"/>
</dbReference>